<keyword evidence="4" id="KW-1185">Reference proteome</keyword>
<keyword evidence="2" id="KW-0472">Membrane</keyword>
<organism evidence="3 4">
    <name type="scientific">Babesia divergens</name>
    <dbReference type="NCBI Taxonomy" id="32595"/>
    <lineage>
        <taxon>Eukaryota</taxon>
        <taxon>Sar</taxon>
        <taxon>Alveolata</taxon>
        <taxon>Apicomplexa</taxon>
        <taxon>Aconoidasida</taxon>
        <taxon>Piroplasmida</taxon>
        <taxon>Babesiidae</taxon>
        <taxon>Babesia</taxon>
    </lineage>
</organism>
<dbReference type="EMBL" id="JAHBMH010000024">
    <property type="protein sequence ID" value="KAK1938544.1"/>
    <property type="molecule type" value="Genomic_DNA"/>
</dbReference>
<feature type="compositionally biased region" description="Low complexity" evidence="1">
    <location>
        <begin position="179"/>
        <end position="195"/>
    </location>
</feature>
<evidence type="ECO:0000313" key="3">
    <source>
        <dbReference type="EMBL" id="KAK1938544.1"/>
    </source>
</evidence>
<feature type="region of interest" description="Disordered" evidence="1">
    <location>
        <begin position="173"/>
        <end position="195"/>
    </location>
</feature>
<reference evidence="3" key="1">
    <citation type="journal article" date="2014" name="Nucleic Acids Res.">
        <title>The evolutionary dynamics of variant antigen genes in Babesia reveal a history of genomic innovation underlying host-parasite interaction.</title>
        <authorList>
            <person name="Jackson A.P."/>
            <person name="Otto T.D."/>
            <person name="Darby A."/>
            <person name="Ramaprasad A."/>
            <person name="Xia D."/>
            <person name="Echaide I.E."/>
            <person name="Farber M."/>
            <person name="Gahlot S."/>
            <person name="Gamble J."/>
            <person name="Gupta D."/>
            <person name="Gupta Y."/>
            <person name="Jackson L."/>
            <person name="Malandrin L."/>
            <person name="Malas T.B."/>
            <person name="Moussa E."/>
            <person name="Nair M."/>
            <person name="Reid A.J."/>
            <person name="Sanders M."/>
            <person name="Sharma J."/>
            <person name="Tracey A."/>
            <person name="Quail M.A."/>
            <person name="Weir W."/>
            <person name="Wastling J.M."/>
            <person name="Hall N."/>
            <person name="Willadsen P."/>
            <person name="Lingelbach K."/>
            <person name="Shiels B."/>
            <person name="Tait A."/>
            <person name="Berriman M."/>
            <person name="Allred D.R."/>
            <person name="Pain A."/>
        </authorList>
    </citation>
    <scope>NUCLEOTIDE SEQUENCE</scope>
    <source>
        <strain evidence="3">1802A</strain>
    </source>
</reference>
<keyword evidence="2" id="KW-0812">Transmembrane</keyword>
<feature type="transmembrane region" description="Helical" evidence="2">
    <location>
        <begin position="206"/>
        <end position="231"/>
    </location>
</feature>
<feature type="transmembrane region" description="Helical" evidence="2">
    <location>
        <begin position="77"/>
        <end position="100"/>
    </location>
</feature>
<evidence type="ECO:0000256" key="2">
    <source>
        <dbReference type="SAM" id="Phobius"/>
    </source>
</evidence>
<protein>
    <submittedName>
        <fullName evidence="3">Uncharacterized protein</fullName>
    </submittedName>
</protein>
<accession>A0AAD9LKA8</accession>
<feature type="transmembrane region" description="Helical" evidence="2">
    <location>
        <begin position="112"/>
        <end position="132"/>
    </location>
</feature>
<proteinExistence type="predicted"/>
<dbReference type="Proteomes" id="UP001195914">
    <property type="component" value="Unassembled WGS sequence"/>
</dbReference>
<reference evidence="3" key="2">
    <citation type="submission" date="2021-05" db="EMBL/GenBank/DDBJ databases">
        <authorList>
            <person name="Pain A."/>
        </authorList>
    </citation>
    <scope>NUCLEOTIDE SEQUENCE</scope>
    <source>
        <strain evidence="3">1802A</strain>
    </source>
</reference>
<gene>
    <name evidence="3" type="ORF">X943_002199</name>
</gene>
<sequence>MMVSEAAYQRKNRVLADPAKRLNSLSKTEFEDDEEPKEPPTSFLNEMMLPSTQSKAKVVKPAERKISPLDVKGTQRIAIFNLLSYIASMILGTYVCHVIHGHAVDRYCPSALRFIFSVLDAFGPGHFVRIAVSAWHGTSDPMRVTVAKVLTYSSLLISLYPMWSSMKKTAESTEEVEDSQAAPEEPAASEDSGSSGFLTDLDEEHLTMIVALVLRSSAACLVFGLLGYDALYNAHFLVRYLA</sequence>
<evidence type="ECO:0000256" key="1">
    <source>
        <dbReference type="SAM" id="MobiDB-lite"/>
    </source>
</evidence>
<feature type="transmembrane region" description="Helical" evidence="2">
    <location>
        <begin position="144"/>
        <end position="163"/>
    </location>
</feature>
<name>A0AAD9LKA8_BABDI</name>
<comment type="caution">
    <text evidence="3">The sequence shown here is derived from an EMBL/GenBank/DDBJ whole genome shotgun (WGS) entry which is preliminary data.</text>
</comment>
<dbReference type="AlphaFoldDB" id="A0AAD9LKA8"/>
<evidence type="ECO:0000313" key="4">
    <source>
        <dbReference type="Proteomes" id="UP001195914"/>
    </source>
</evidence>
<keyword evidence="2" id="KW-1133">Transmembrane helix</keyword>